<reference evidence="1 2" key="1">
    <citation type="journal article" date="2017" name="Nat. Microbiol.">
        <title>Natural product diversity associated with the nematode symbionts Photorhabdus and Xenorhabdus.</title>
        <authorList>
            <person name="Tobias N.J."/>
            <person name="Wolff H."/>
            <person name="Djahanschiri B."/>
            <person name="Grundmann F."/>
            <person name="Kronenwerth M."/>
            <person name="Shi Y.M."/>
            <person name="Simonyi S."/>
            <person name="Grun P."/>
            <person name="Shapiro-Ilan D."/>
            <person name="Pidot S.J."/>
            <person name="Stinear T.P."/>
            <person name="Ebersberger I."/>
            <person name="Bode H.B."/>
        </authorList>
    </citation>
    <scope>NUCLEOTIDE SEQUENCE [LARGE SCALE GENOMIC DNA]</scope>
    <source>
        <strain evidence="1 2">DSM 17902</strain>
    </source>
</reference>
<evidence type="ECO:0000313" key="2">
    <source>
        <dbReference type="Proteomes" id="UP000221980"/>
    </source>
</evidence>
<dbReference type="RefSeq" id="WP_099116079.1">
    <property type="nucleotide sequence ID" value="NZ_CAWNQI010000093.1"/>
</dbReference>
<dbReference type="InterPro" id="IPR057902">
    <property type="entry name" value="N_peptide"/>
</dbReference>
<sequence length="76" mass="8934">MTTIIMKETRQPEFLRGNAANRRHARRKATAMARDNLDRILNDIWPEQKEPKKERLVLSLRTKEEASFNNTCLPNV</sequence>
<keyword evidence="2" id="KW-1185">Reference proteome</keyword>
<protein>
    <submittedName>
        <fullName evidence="1">Uncharacterized protein</fullName>
    </submittedName>
</protein>
<dbReference type="Pfam" id="PF25694">
    <property type="entry name" value="N_peptide"/>
    <property type="match status" value="1"/>
</dbReference>
<dbReference type="Proteomes" id="UP000221980">
    <property type="component" value="Unassembled WGS sequence"/>
</dbReference>
<comment type="caution">
    <text evidence="1">The sequence shown here is derived from an EMBL/GenBank/DDBJ whole genome shotgun (WGS) entry which is preliminary data.</text>
</comment>
<organism evidence="1 2">
    <name type="scientific">Xenorhabdus miraniensis</name>
    <dbReference type="NCBI Taxonomy" id="351674"/>
    <lineage>
        <taxon>Bacteria</taxon>
        <taxon>Pseudomonadati</taxon>
        <taxon>Pseudomonadota</taxon>
        <taxon>Gammaproteobacteria</taxon>
        <taxon>Enterobacterales</taxon>
        <taxon>Morganellaceae</taxon>
        <taxon>Xenorhabdus</taxon>
    </lineage>
</organism>
<evidence type="ECO:0000313" key="1">
    <source>
        <dbReference type="EMBL" id="PHM44965.1"/>
    </source>
</evidence>
<gene>
    <name evidence="1" type="ORF">Xmir_04367</name>
</gene>
<dbReference type="EMBL" id="NITZ01000058">
    <property type="protein sequence ID" value="PHM44965.1"/>
    <property type="molecule type" value="Genomic_DNA"/>
</dbReference>
<proteinExistence type="predicted"/>
<name>A0A2D0JJ30_9GAMM</name>
<accession>A0A2D0JJ30</accession>
<dbReference type="AlphaFoldDB" id="A0A2D0JJ30"/>